<evidence type="ECO:0000313" key="2">
    <source>
        <dbReference type="EMBL" id="GMN43887.1"/>
    </source>
</evidence>
<gene>
    <name evidence="2" type="ORF">TIFTF001_013087</name>
</gene>
<dbReference type="AlphaFoldDB" id="A0AA88D6X0"/>
<evidence type="ECO:0000313" key="3">
    <source>
        <dbReference type="Proteomes" id="UP001187192"/>
    </source>
</evidence>
<organism evidence="2 3">
    <name type="scientific">Ficus carica</name>
    <name type="common">Common fig</name>
    <dbReference type="NCBI Taxonomy" id="3494"/>
    <lineage>
        <taxon>Eukaryota</taxon>
        <taxon>Viridiplantae</taxon>
        <taxon>Streptophyta</taxon>
        <taxon>Embryophyta</taxon>
        <taxon>Tracheophyta</taxon>
        <taxon>Spermatophyta</taxon>
        <taxon>Magnoliopsida</taxon>
        <taxon>eudicotyledons</taxon>
        <taxon>Gunneridae</taxon>
        <taxon>Pentapetalae</taxon>
        <taxon>rosids</taxon>
        <taxon>fabids</taxon>
        <taxon>Rosales</taxon>
        <taxon>Moraceae</taxon>
        <taxon>Ficeae</taxon>
        <taxon>Ficus</taxon>
    </lineage>
</organism>
<keyword evidence="3" id="KW-1185">Reference proteome</keyword>
<proteinExistence type="predicted"/>
<accession>A0AA88D6X0</accession>
<feature type="region of interest" description="Disordered" evidence="1">
    <location>
        <begin position="1"/>
        <end position="30"/>
    </location>
</feature>
<dbReference type="EMBL" id="BTGU01000017">
    <property type="protein sequence ID" value="GMN43887.1"/>
    <property type="molecule type" value="Genomic_DNA"/>
</dbReference>
<dbReference type="Proteomes" id="UP001187192">
    <property type="component" value="Unassembled WGS sequence"/>
</dbReference>
<name>A0AA88D6X0_FICCA</name>
<comment type="caution">
    <text evidence="2">The sequence shown here is derived from an EMBL/GenBank/DDBJ whole genome shotgun (WGS) entry which is preliminary data.</text>
</comment>
<protein>
    <submittedName>
        <fullName evidence="2">Uncharacterized protein</fullName>
    </submittedName>
</protein>
<feature type="compositionally biased region" description="Gly residues" evidence="1">
    <location>
        <begin position="14"/>
        <end position="23"/>
    </location>
</feature>
<sequence>MESPSPPSHRTGNRVGGQDGGGDFPTETTAWGGHGRQICADLENTPPSDLRNHGGAASEVVSAGKLASLVRRSEVADRRLRCRKACRSEVAMRALRDFVSGGLDSCFAAVQGRDLGGGGLDSCFAVGFDRVEGRGLGSEVAAAWQDSPLALGSVRPTVAGSWVGLCEPSSLASTGDGAKTLAPVSSWGLAVGGSRRLVLVYVCMLK</sequence>
<evidence type="ECO:0000256" key="1">
    <source>
        <dbReference type="SAM" id="MobiDB-lite"/>
    </source>
</evidence>
<reference evidence="2" key="1">
    <citation type="submission" date="2023-07" db="EMBL/GenBank/DDBJ databases">
        <title>draft genome sequence of fig (Ficus carica).</title>
        <authorList>
            <person name="Takahashi T."/>
            <person name="Nishimura K."/>
        </authorList>
    </citation>
    <scope>NUCLEOTIDE SEQUENCE</scope>
</reference>